<dbReference type="InterPro" id="IPR020846">
    <property type="entry name" value="MFS_dom"/>
</dbReference>
<dbReference type="SUPFAM" id="SSF103473">
    <property type="entry name" value="MFS general substrate transporter"/>
    <property type="match status" value="1"/>
</dbReference>
<name>A0ABU2DSU4_9MICC</name>
<evidence type="ECO:0000313" key="8">
    <source>
        <dbReference type="EMBL" id="MDR8019576.1"/>
    </source>
</evidence>
<organism evidence="8 9">
    <name type="scientific">Nesterenkonia aerolata</name>
    <dbReference type="NCBI Taxonomy" id="3074079"/>
    <lineage>
        <taxon>Bacteria</taxon>
        <taxon>Bacillati</taxon>
        <taxon>Actinomycetota</taxon>
        <taxon>Actinomycetes</taxon>
        <taxon>Micrococcales</taxon>
        <taxon>Micrococcaceae</taxon>
        <taxon>Nesterenkonia</taxon>
    </lineage>
</organism>
<evidence type="ECO:0000256" key="4">
    <source>
        <dbReference type="ARBA" id="ARBA00022989"/>
    </source>
</evidence>
<dbReference type="EMBL" id="JAVKGR010000008">
    <property type="protein sequence ID" value="MDR8019576.1"/>
    <property type="molecule type" value="Genomic_DNA"/>
</dbReference>
<keyword evidence="4 6" id="KW-1133">Transmembrane helix</keyword>
<evidence type="ECO:0000313" key="9">
    <source>
        <dbReference type="Proteomes" id="UP001251870"/>
    </source>
</evidence>
<feature type="transmembrane region" description="Helical" evidence="6">
    <location>
        <begin position="82"/>
        <end position="102"/>
    </location>
</feature>
<evidence type="ECO:0000259" key="7">
    <source>
        <dbReference type="PROSITE" id="PS50850"/>
    </source>
</evidence>
<dbReference type="CDD" id="cd17325">
    <property type="entry name" value="MFS_MdtG_SLC18_like"/>
    <property type="match status" value="1"/>
</dbReference>
<dbReference type="InterPro" id="IPR050930">
    <property type="entry name" value="MFS_Vesicular_Transporter"/>
</dbReference>
<feature type="domain" description="Major facilitator superfamily (MFS) profile" evidence="7">
    <location>
        <begin position="17"/>
        <end position="404"/>
    </location>
</feature>
<feature type="transmembrane region" description="Helical" evidence="6">
    <location>
        <begin position="377"/>
        <end position="397"/>
    </location>
</feature>
<gene>
    <name evidence="8" type="ORF">RIL96_08370</name>
</gene>
<reference evidence="8 9" key="1">
    <citation type="submission" date="2023-09" db="EMBL/GenBank/DDBJ databases">
        <title>Description of three actinobacteria isolated from air of manufacturing shop in a pharmaceutical factory.</title>
        <authorList>
            <person name="Zhang D.-F."/>
        </authorList>
    </citation>
    <scope>NUCLEOTIDE SEQUENCE [LARGE SCALE GENOMIC DNA]</scope>
    <source>
        <strain evidence="8 9">LY-0111</strain>
    </source>
</reference>
<comment type="subcellular location">
    <subcellularLocation>
        <location evidence="1">Cell membrane</location>
        <topology evidence="1">Multi-pass membrane protein</topology>
    </subcellularLocation>
</comment>
<keyword evidence="5 6" id="KW-0472">Membrane</keyword>
<evidence type="ECO:0000256" key="2">
    <source>
        <dbReference type="ARBA" id="ARBA00022448"/>
    </source>
</evidence>
<evidence type="ECO:0000256" key="3">
    <source>
        <dbReference type="ARBA" id="ARBA00022692"/>
    </source>
</evidence>
<dbReference type="RefSeq" id="WP_310548562.1">
    <property type="nucleotide sequence ID" value="NZ_JAVKGR010000008.1"/>
</dbReference>
<protein>
    <submittedName>
        <fullName evidence="8">MFS transporter</fullName>
    </submittedName>
</protein>
<feature type="transmembrane region" description="Helical" evidence="6">
    <location>
        <begin position="108"/>
        <end position="129"/>
    </location>
</feature>
<keyword evidence="9" id="KW-1185">Reference proteome</keyword>
<dbReference type="InterPro" id="IPR001958">
    <property type="entry name" value="Tet-R_TetA/multi-R_MdtG-like"/>
</dbReference>
<keyword evidence="2" id="KW-0813">Transport</keyword>
<feature type="transmembrane region" description="Helical" evidence="6">
    <location>
        <begin position="261"/>
        <end position="280"/>
    </location>
</feature>
<accession>A0ABU2DSU4</accession>
<feature type="transmembrane region" description="Helical" evidence="6">
    <location>
        <begin position="172"/>
        <end position="190"/>
    </location>
</feature>
<dbReference type="Pfam" id="PF07690">
    <property type="entry name" value="MFS_1"/>
    <property type="match status" value="2"/>
</dbReference>
<dbReference type="Gene3D" id="1.20.1250.20">
    <property type="entry name" value="MFS general substrate transporter like domains"/>
    <property type="match status" value="2"/>
</dbReference>
<comment type="caution">
    <text evidence="8">The sequence shown here is derived from an EMBL/GenBank/DDBJ whole genome shotgun (WGS) entry which is preliminary data.</text>
</comment>
<evidence type="ECO:0000256" key="6">
    <source>
        <dbReference type="SAM" id="Phobius"/>
    </source>
</evidence>
<proteinExistence type="predicted"/>
<dbReference type="PANTHER" id="PTHR23506">
    <property type="entry name" value="GH10249P"/>
    <property type="match status" value="1"/>
</dbReference>
<feature type="transmembrane region" description="Helical" evidence="6">
    <location>
        <begin position="46"/>
        <end position="70"/>
    </location>
</feature>
<dbReference type="PRINTS" id="PR01035">
    <property type="entry name" value="TCRTETA"/>
</dbReference>
<feature type="transmembrane region" description="Helical" evidence="6">
    <location>
        <begin position="141"/>
        <end position="160"/>
    </location>
</feature>
<evidence type="ECO:0000256" key="5">
    <source>
        <dbReference type="ARBA" id="ARBA00023136"/>
    </source>
</evidence>
<feature type="transmembrane region" description="Helical" evidence="6">
    <location>
        <begin position="20"/>
        <end position="40"/>
    </location>
</feature>
<sequence>MAEAETTTPEPVKIPPELKVMIGASFIVAIGFGIVAPILPQYASDFGVSALAVSAVVSAFGLFRLLFAPLSGRLTHSLGESPVYVVGLLIVAVSMIATAYAPSYELLLAFRSVGGIGSTFFTVAAMTFLARKSPPQIRGKVAGAFASAFLIGNVVGPLMGSGLLTFGQKVPFLVYGAALVLAAMIVFIMLRRSRLEDRKTQDTREVTTLRTAWGHPSYRAALTAGFANGWATFGMRNSVVPLFAAAAFAGTGWIVDSGQLAGVVLAAFAAGNVAAVLVFSRRSDLYGRRRPIILGMAVAAVSTGVFGLAPHPLVLIILSVIAGAGTGLVNPAQQAALADIVGEGRNGGQVVSTFQMVQDSGAIVGPLLAGLLVDQLGYTWAFAITGVILMIGAAAWTRAPETLIRNRPTPTER</sequence>
<feature type="transmembrane region" description="Helical" evidence="6">
    <location>
        <begin position="292"/>
        <end position="321"/>
    </location>
</feature>
<keyword evidence="3 6" id="KW-0812">Transmembrane</keyword>
<dbReference type="InterPro" id="IPR036259">
    <property type="entry name" value="MFS_trans_sf"/>
</dbReference>
<dbReference type="Proteomes" id="UP001251870">
    <property type="component" value="Unassembled WGS sequence"/>
</dbReference>
<dbReference type="PROSITE" id="PS50850">
    <property type="entry name" value="MFS"/>
    <property type="match status" value="1"/>
</dbReference>
<dbReference type="PANTHER" id="PTHR23506:SF23">
    <property type="entry name" value="GH10249P"/>
    <property type="match status" value="1"/>
</dbReference>
<feature type="transmembrane region" description="Helical" evidence="6">
    <location>
        <begin position="238"/>
        <end position="255"/>
    </location>
</feature>
<dbReference type="InterPro" id="IPR011701">
    <property type="entry name" value="MFS"/>
</dbReference>
<evidence type="ECO:0000256" key="1">
    <source>
        <dbReference type="ARBA" id="ARBA00004651"/>
    </source>
</evidence>